<evidence type="ECO:0000256" key="1">
    <source>
        <dbReference type="SAM" id="MobiDB-lite"/>
    </source>
</evidence>
<protein>
    <submittedName>
        <fullName evidence="2">Uncharacterized protein</fullName>
    </submittedName>
</protein>
<sequence>MVLRSTAPPRTSTVAAARQHIELRRVGHDDDGGRVRRQRVGDEGAHDRWRRRGARFGGIHGCGGN</sequence>
<reference evidence="2" key="2">
    <citation type="journal article" date="2015" name="Data Brief">
        <title>Shoot transcriptome of the giant reed, Arundo donax.</title>
        <authorList>
            <person name="Barrero R.A."/>
            <person name="Guerrero F.D."/>
            <person name="Moolhuijzen P."/>
            <person name="Goolsby J.A."/>
            <person name="Tidwell J."/>
            <person name="Bellgard S.E."/>
            <person name="Bellgard M.I."/>
        </authorList>
    </citation>
    <scope>NUCLEOTIDE SEQUENCE</scope>
    <source>
        <tissue evidence="2">Shoot tissue taken approximately 20 cm above the soil surface</tissue>
    </source>
</reference>
<dbReference type="AlphaFoldDB" id="A0A0A8YGD4"/>
<dbReference type="EMBL" id="GBRH01273034">
    <property type="protein sequence ID" value="JAD24861.1"/>
    <property type="molecule type" value="Transcribed_RNA"/>
</dbReference>
<reference evidence="2" key="1">
    <citation type="submission" date="2014-09" db="EMBL/GenBank/DDBJ databases">
        <authorList>
            <person name="Magalhaes I.L.F."/>
            <person name="Oliveira U."/>
            <person name="Santos F.R."/>
            <person name="Vidigal T.H.D.A."/>
            <person name="Brescovit A.D."/>
            <person name="Santos A.J."/>
        </authorList>
    </citation>
    <scope>NUCLEOTIDE SEQUENCE</scope>
    <source>
        <tissue evidence="2">Shoot tissue taken approximately 20 cm above the soil surface</tissue>
    </source>
</reference>
<feature type="region of interest" description="Disordered" evidence="1">
    <location>
        <begin position="27"/>
        <end position="46"/>
    </location>
</feature>
<organism evidence="2">
    <name type="scientific">Arundo donax</name>
    <name type="common">Giant reed</name>
    <name type="synonym">Donax arundinaceus</name>
    <dbReference type="NCBI Taxonomy" id="35708"/>
    <lineage>
        <taxon>Eukaryota</taxon>
        <taxon>Viridiplantae</taxon>
        <taxon>Streptophyta</taxon>
        <taxon>Embryophyta</taxon>
        <taxon>Tracheophyta</taxon>
        <taxon>Spermatophyta</taxon>
        <taxon>Magnoliopsida</taxon>
        <taxon>Liliopsida</taxon>
        <taxon>Poales</taxon>
        <taxon>Poaceae</taxon>
        <taxon>PACMAD clade</taxon>
        <taxon>Arundinoideae</taxon>
        <taxon>Arundineae</taxon>
        <taxon>Arundo</taxon>
    </lineage>
</organism>
<evidence type="ECO:0000313" key="2">
    <source>
        <dbReference type="EMBL" id="JAD24861.1"/>
    </source>
</evidence>
<name>A0A0A8YGD4_ARUDO</name>
<accession>A0A0A8YGD4</accession>
<proteinExistence type="predicted"/>